<name>A0ABQ0FFU9_APOSI</name>
<evidence type="ECO:0000256" key="2">
    <source>
        <dbReference type="ARBA" id="ARBA00022853"/>
    </source>
</evidence>
<dbReference type="Pfam" id="PF08766">
    <property type="entry name" value="DEK_C"/>
    <property type="match status" value="1"/>
</dbReference>
<sequence>MSAAAAPAAEGEDAPAPPASEKEPEMPDPREESEEEEDDDDDEEEDEDEEKVSLPDSLSYWTIQGTTSQSSFMLQMATALPDLGAGLKKTGLKELNFLRLTDGHYEHCDQTTKKCLASFATAEKSLIVEGKREKKKVERLTMQVSSLQREPFTIAQGKGQKLCEIERIHFFLSKKKTDELRNLHKLLYNRPGTVSSLKKNVGQFSGFPFEKGSAQYKKKEEMLKKFRNAMLKSICEVLDLERSGVNSELVKRILNFLMHPKPSGKPLPKSKKSSSKGNKKERNSSGTTRKSKQTKYPEILSDESSSDEDEKKNKEESSEDEEKESEEEVQPFCCEDRILALTGIFFGDPPSRAPLPITDRVSLCNSLGYLGTDLLTRMALNLQRSVCLCLLSAGIKDVHYHNLANGSVLTFIFTDQERGLEIQSPKKTSKNEKAKQKTTAKSKKSVKSANVKKADSSTTKKNQNSSKKESESEDSSDDEPLIKKLKKPPTDEELKETVKKLLADANLEEVTMKQICKEVYENYPAYDLTERKDFIKTTVKELIS</sequence>
<dbReference type="PROSITE" id="PS51998">
    <property type="entry name" value="DEK_C"/>
    <property type="match status" value="1"/>
</dbReference>
<feature type="region of interest" description="Disordered" evidence="5">
    <location>
        <begin position="1"/>
        <end position="60"/>
    </location>
</feature>
<comment type="subcellular location">
    <subcellularLocation>
        <location evidence="1">Nucleus</location>
    </subcellularLocation>
</comment>
<gene>
    <name evidence="7" type="ORF">APTSU1_001338000</name>
</gene>
<dbReference type="EMBL" id="BAAFST010000013">
    <property type="protein sequence ID" value="GAB1298144.1"/>
    <property type="molecule type" value="Genomic_DNA"/>
</dbReference>
<evidence type="ECO:0000256" key="1">
    <source>
        <dbReference type="ARBA" id="ARBA00004123"/>
    </source>
</evidence>
<keyword evidence="8" id="KW-1185">Reference proteome</keyword>
<dbReference type="PANTHER" id="PTHR13468">
    <property type="entry name" value="DEK PROTEIN"/>
    <property type="match status" value="1"/>
</dbReference>
<dbReference type="InterPro" id="IPR003034">
    <property type="entry name" value="SAP_dom"/>
</dbReference>
<dbReference type="Pfam" id="PF02037">
    <property type="entry name" value="SAP"/>
    <property type="match status" value="1"/>
</dbReference>
<feature type="compositionally biased region" description="Acidic residues" evidence="5">
    <location>
        <begin position="317"/>
        <end position="329"/>
    </location>
</feature>
<feature type="compositionally biased region" description="Acidic residues" evidence="5">
    <location>
        <begin position="31"/>
        <end position="50"/>
    </location>
</feature>
<evidence type="ECO:0000259" key="6">
    <source>
        <dbReference type="PROSITE" id="PS51998"/>
    </source>
</evidence>
<keyword evidence="3" id="KW-0238">DNA-binding</keyword>
<keyword evidence="2" id="KW-0156">Chromatin regulator</keyword>
<dbReference type="PANTHER" id="PTHR13468:SF1">
    <property type="entry name" value="PROTEIN DEK"/>
    <property type="match status" value="1"/>
</dbReference>
<feature type="compositionally biased region" description="Basic residues" evidence="5">
    <location>
        <begin position="436"/>
        <end position="446"/>
    </location>
</feature>
<evidence type="ECO:0000256" key="5">
    <source>
        <dbReference type="SAM" id="MobiDB-lite"/>
    </source>
</evidence>
<dbReference type="InterPro" id="IPR044198">
    <property type="entry name" value="DEK"/>
</dbReference>
<reference evidence="7 8" key="1">
    <citation type="submission" date="2024-08" db="EMBL/GenBank/DDBJ databases">
        <title>The draft genome of Apodemus speciosus.</title>
        <authorList>
            <person name="Nabeshima K."/>
            <person name="Suzuki S."/>
            <person name="Onuma M."/>
        </authorList>
    </citation>
    <scope>NUCLEOTIDE SEQUENCE [LARGE SCALE GENOMIC DNA]</scope>
    <source>
        <strain evidence="7">IB14-021</strain>
    </source>
</reference>
<feature type="region of interest" description="Disordered" evidence="5">
    <location>
        <begin position="423"/>
        <end position="494"/>
    </location>
</feature>
<proteinExistence type="predicted"/>
<dbReference type="Gene3D" id="1.10.10.60">
    <property type="entry name" value="Homeodomain-like"/>
    <property type="match status" value="1"/>
</dbReference>
<dbReference type="SMART" id="SM00513">
    <property type="entry name" value="SAP"/>
    <property type="match status" value="1"/>
</dbReference>
<dbReference type="SUPFAM" id="SSF109715">
    <property type="entry name" value="DEK C-terminal domain"/>
    <property type="match status" value="1"/>
</dbReference>
<evidence type="ECO:0000256" key="3">
    <source>
        <dbReference type="ARBA" id="ARBA00023125"/>
    </source>
</evidence>
<feature type="domain" description="DEK-C" evidence="6">
    <location>
        <begin position="488"/>
        <end position="544"/>
    </location>
</feature>
<organism evidence="7 8">
    <name type="scientific">Apodemus speciosus</name>
    <name type="common">Large Japanese field mouse</name>
    <dbReference type="NCBI Taxonomy" id="105296"/>
    <lineage>
        <taxon>Eukaryota</taxon>
        <taxon>Metazoa</taxon>
        <taxon>Chordata</taxon>
        <taxon>Craniata</taxon>
        <taxon>Vertebrata</taxon>
        <taxon>Euteleostomi</taxon>
        <taxon>Mammalia</taxon>
        <taxon>Eutheria</taxon>
        <taxon>Euarchontoglires</taxon>
        <taxon>Glires</taxon>
        <taxon>Rodentia</taxon>
        <taxon>Myomorpha</taxon>
        <taxon>Muroidea</taxon>
        <taxon>Muridae</taxon>
        <taxon>Murinae</taxon>
        <taxon>Apodemus</taxon>
    </lineage>
</organism>
<keyword evidence="4" id="KW-0539">Nucleus</keyword>
<evidence type="ECO:0000313" key="8">
    <source>
        <dbReference type="Proteomes" id="UP001623349"/>
    </source>
</evidence>
<evidence type="ECO:0000313" key="7">
    <source>
        <dbReference type="EMBL" id="GAB1298144.1"/>
    </source>
</evidence>
<accession>A0ABQ0FFU9</accession>
<dbReference type="InterPro" id="IPR014876">
    <property type="entry name" value="DEK_C"/>
</dbReference>
<feature type="region of interest" description="Disordered" evidence="5">
    <location>
        <begin position="260"/>
        <end position="330"/>
    </location>
</feature>
<comment type="caution">
    <text evidence="7">The sequence shown here is derived from an EMBL/GenBank/DDBJ whole genome shotgun (WGS) entry which is preliminary data.</text>
</comment>
<protein>
    <submittedName>
        <fullName evidence="7">Protein DEK</fullName>
    </submittedName>
</protein>
<feature type="compositionally biased region" description="Low complexity" evidence="5">
    <location>
        <begin position="447"/>
        <end position="465"/>
    </location>
</feature>
<feature type="compositionally biased region" description="Basic and acidic residues" evidence="5">
    <location>
        <begin position="20"/>
        <end position="30"/>
    </location>
</feature>
<feature type="compositionally biased region" description="Basic residues" evidence="5">
    <location>
        <begin position="268"/>
        <end position="277"/>
    </location>
</feature>
<dbReference type="Proteomes" id="UP001623349">
    <property type="component" value="Unassembled WGS sequence"/>
</dbReference>
<evidence type="ECO:0000256" key="4">
    <source>
        <dbReference type="ARBA" id="ARBA00023242"/>
    </source>
</evidence>